<organism evidence="2 3">
    <name type="scientific">Komagataeibacter melomenusus</name>
    <dbReference type="NCBI Taxonomy" id="2766578"/>
    <lineage>
        <taxon>Bacteria</taxon>
        <taxon>Pseudomonadati</taxon>
        <taxon>Pseudomonadota</taxon>
        <taxon>Alphaproteobacteria</taxon>
        <taxon>Acetobacterales</taxon>
        <taxon>Acetobacteraceae</taxon>
        <taxon>Komagataeibacter</taxon>
    </lineage>
</organism>
<dbReference type="EMBL" id="JABJWC010000069">
    <property type="protein sequence ID" value="NPC67887.1"/>
    <property type="molecule type" value="Genomic_DNA"/>
</dbReference>
<proteinExistence type="predicted"/>
<gene>
    <name evidence="2" type="ORF">HNW77_16210</name>
</gene>
<keyword evidence="1" id="KW-1133">Transmembrane helix</keyword>
<evidence type="ECO:0000313" key="2">
    <source>
        <dbReference type="EMBL" id="NPC67887.1"/>
    </source>
</evidence>
<dbReference type="Proteomes" id="UP000623090">
    <property type="component" value="Unassembled WGS sequence"/>
</dbReference>
<sequence length="57" mass="6366">ASSGLGFLMQTANTRFQTDLMFAALAVLAAMTVLLWWGVDRLLVRALYWRPAHADID</sequence>
<feature type="transmembrane region" description="Helical" evidence="1">
    <location>
        <begin position="20"/>
        <end position="39"/>
    </location>
</feature>
<keyword evidence="3" id="KW-1185">Reference proteome</keyword>
<feature type="non-terminal residue" evidence="2">
    <location>
        <position position="1"/>
    </location>
</feature>
<evidence type="ECO:0000256" key="1">
    <source>
        <dbReference type="SAM" id="Phobius"/>
    </source>
</evidence>
<keyword evidence="1" id="KW-0472">Membrane</keyword>
<name>A0ABX2AIQ2_9PROT</name>
<keyword evidence="1" id="KW-0812">Transmembrane</keyword>
<comment type="caution">
    <text evidence="2">The sequence shown here is derived from an EMBL/GenBank/DDBJ whole genome shotgun (WGS) entry which is preliminary data.</text>
</comment>
<accession>A0ABX2AIQ2</accession>
<protein>
    <submittedName>
        <fullName evidence="2">ABC transporter permease</fullName>
    </submittedName>
</protein>
<reference evidence="2 3" key="1">
    <citation type="journal article" date="2020" name="Microorganisms">
        <title>Description of Komagataeibacter melaceti sp. nov. and Komagataeibacter melomenusus sp. nov. Isolated from Apple Cider Vinegar.</title>
        <authorList>
            <person name="Maric L."/>
            <person name="Cleenwerck I."/>
            <person name="Accetto T."/>
            <person name="Vandamme P."/>
            <person name="Trcek J."/>
        </authorList>
    </citation>
    <scope>NUCLEOTIDE SEQUENCE [LARGE SCALE GENOMIC DNA]</scope>
    <source>
        <strain evidence="2 3">AV436</strain>
    </source>
</reference>
<evidence type="ECO:0000313" key="3">
    <source>
        <dbReference type="Proteomes" id="UP000623090"/>
    </source>
</evidence>